<sequence length="387" mass="43859">MVKDEKYIKNFKSENKEPINVQSQIELNAYNLNAGVDLDFFDDAENNEELQKEVLRAMGHQILKVQADDIYFNNNKKNSPYIHELSTYLKEIGNIDECNIFASVLSENDKNVFSLHVDYVNQDKNFPVIVIHNIQSERNSILFKKKGYLTAKLTSAIVGLPASFNFDTQYLLMLKSEINPASGDKSHCTIRINDFGICMLGTCALKAVDNTTQMETVLTNISDSVDTVEIIQCDIQYNPKDTTIAIGAHFTPCRKSACLFVYDINDRKKSVNDPTILQRLTLNTCTININYPYQLCNFGQIKVEWTQGNNSEIYYGNEIKKENEILSDNNLIFVSQVLDDCINENCKYHGFINVNTSKIIYGSLNSEPLDFVGTIGSIAYLSFPSKN</sequence>
<dbReference type="EMBL" id="WTPW01000039">
    <property type="protein sequence ID" value="KAF0555610.1"/>
    <property type="molecule type" value="Genomic_DNA"/>
</dbReference>
<dbReference type="OrthoDB" id="10586965at2759"/>
<gene>
    <name evidence="1" type="ORF">F8M41_016987</name>
</gene>
<evidence type="ECO:0000313" key="1">
    <source>
        <dbReference type="EMBL" id="KAF0555610.1"/>
    </source>
</evidence>
<protein>
    <submittedName>
        <fullName evidence="1">Uncharacterized protein</fullName>
    </submittedName>
</protein>
<name>A0A8H4EUD1_GIGMA</name>
<proteinExistence type="predicted"/>
<accession>A0A8H4EUD1</accession>
<reference evidence="1 2" key="1">
    <citation type="journal article" date="2019" name="Environ. Microbiol.">
        <title>At the nexus of three kingdoms: the genome of the mycorrhizal fungus Gigaspora margarita provides insights into plant, endobacterial and fungal interactions.</title>
        <authorList>
            <person name="Venice F."/>
            <person name="Ghignone S."/>
            <person name="Salvioli di Fossalunga A."/>
            <person name="Amselem J."/>
            <person name="Novero M."/>
            <person name="Xianan X."/>
            <person name="Sedzielewska Toro K."/>
            <person name="Morin E."/>
            <person name="Lipzen A."/>
            <person name="Grigoriev I.V."/>
            <person name="Henrissat B."/>
            <person name="Martin F.M."/>
            <person name="Bonfante P."/>
        </authorList>
    </citation>
    <scope>NUCLEOTIDE SEQUENCE [LARGE SCALE GENOMIC DNA]</scope>
    <source>
        <strain evidence="1 2">BEG34</strain>
    </source>
</reference>
<organism evidence="1 2">
    <name type="scientific">Gigaspora margarita</name>
    <dbReference type="NCBI Taxonomy" id="4874"/>
    <lineage>
        <taxon>Eukaryota</taxon>
        <taxon>Fungi</taxon>
        <taxon>Fungi incertae sedis</taxon>
        <taxon>Mucoromycota</taxon>
        <taxon>Glomeromycotina</taxon>
        <taxon>Glomeromycetes</taxon>
        <taxon>Diversisporales</taxon>
        <taxon>Gigasporaceae</taxon>
        <taxon>Gigaspora</taxon>
    </lineage>
</organism>
<keyword evidence="2" id="KW-1185">Reference proteome</keyword>
<evidence type="ECO:0000313" key="2">
    <source>
        <dbReference type="Proteomes" id="UP000439903"/>
    </source>
</evidence>
<dbReference type="Proteomes" id="UP000439903">
    <property type="component" value="Unassembled WGS sequence"/>
</dbReference>
<dbReference type="AlphaFoldDB" id="A0A8H4EUD1"/>
<comment type="caution">
    <text evidence="1">The sequence shown here is derived from an EMBL/GenBank/DDBJ whole genome shotgun (WGS) entry which is preliminary data.</text>
</comment>